<dbReference type="AlphaFoldDB" id="A0A9D4S9Z1"/>
<protein>
    <submittedName>
        <fullName evidence="1">Uncharacterized protein</fullName>
    </submittedName>
</protein>
<keyword evidence="2" id="KW-1185">Reference proteome</keyword>
<dbReference type="Proteomes" id="UP000828390">
    <property type="component" value="Unassembled WGS sequence"/>
</dbReference>
<dbReference type="EMBL" id="JAIWYP010000001">
    <property type="protein sequence ID" value="KAH3898079.1"/>
    <property type="molecule type" value="Genomic_DNA"/>
</dbReference>
<reference evidence="1" key="2">
    <citation type="submission" date="2020-11" db="EMBL/GenBank/DDBJ databases">
        <authorList>
            <person name="McCartney M.A."/>
            <person name="Auch B."/>
            <person name="Kono T."/>
            <person name="Mallez S."/>
            <person name="Becker A."/>
            <person name="Gohl D.M."/>
            <person name="Silverstein K.A.T."/>
            <person name="Koren S."/>
            <person name="Bechman K.B."/>
            <person name="Herman A."/>
            <person name="Abrahante J.E."/>
            <person name="Garbe J."/>
        </authorList>
    </citation>
    <scope>NUCLEOTIDE SEQUENCE</scope>
    <source>
        <strain evidence="1">Duluth1</strain>
        <tissue evidence="1">Whole animal</tissue>
    </source>
</reference>
<name>A0A9D4S9Z1_DREPO</name>
<accession>A0A9D4S9Z1</accession>
<gene>
    <name evidence="1" type="ORF">DPMN_022278</name>
</gene>
<comment type="caution">
    <text evidence="1">The sequence shown here is derived from an EMBL/GenBank/DDBJ whole genome shotgun (WGS) entry which is preliminary data.</text>
</comment>
<proteinExistence type="predicted"/>
<evidence type="ECO:0000313" key="2">
    <source>
        <dbReference type="Proteomes" id="UP000828390"/>
    </source>
</evidence>
<organism evidence="1 2">
    <name type="scientific">Dreissena polymorpha</name>
    <name type="common">Zebra mussel</name>
    <name type="synonym">Mytilus polymorpha</name>
    <dbReference type="NCBI Taxonomy" id="45954"/>
    <lineage>
        <taxon>Eukaryota</taxon>
        <taxon>Metazoa</taxon>
        <taxon>Spiralia</taxon>
        <taxon>Lophotrochozoa</taxon>
        <taxon>Mollusca</taxon>
        <taxon>Bivalvia</taxon>
        <taxon>Autobranchia</taxon>
        <taxon>Heteroconchia</taxon>
        <taxon>Euheterodonta</taxon>
        <taxon>Imparidentia</taxon>
        <taxon>Neoheterodontei</taxon>
        <taxon>Myida</taxon>
        <taxon>Dreissenoidea</taxon>
        <taxon>Dreissenidae</taxon>
        <taxon>Dreissena</taxon>
    </lineage>
</organism>
<reference evidence="1" key="1">
    <citation type="journal article" date="2019" name="bioRxiv">
        <title>The Genome of the Zebra Mussel, Dreissena polymorpha: A Resource for Invasive Species Research.</title>
        <authorList>
            <person name="McCartney M.A."/>
            <person name="Auch B."/>
            <person name="Kono T."/>
            <person name="Mallez S."/>
            <person name="Zhang Y."/>
            <person name="Obille A."/>
            <person name="Becker A."/>
            <person name="Abrahante J.E."/>
            <person name="Garbe J."/>
            <person name="Badalamenti J.P."/>
            <person name="Herman A."/>
            <person name="Mangelson H."/>
            <person name="Liachko I."/>
            <person name="Sullivan S."/>
            <person name="Sone E.D."/>
            <person name="Koren S."/>
            <person name="Silverstein K.A.T."/>
            <person name="Beckman K.B."/>
            <person name="Gohl D.M."/>
        </authorList>
    </citation>
    <scope>NUCLEOTIDE SEQUENCE</scope>
    <source>
        <strain evidence="1">Duluth1</strain>
        <tissue evidence="1">Whole animal</tissue>
    </source>
</reference>
<evidence type="ECO:0000313" key="1">
    <source>
        <dbReference type="EMBL" id="KAH3898079.1"/>
    </source>
</evidence>
<sequence length="59" mass="6663">MKLVVDDKGLQGDKRGLEGLGEGWGLHRTRKRLDDVPVRHSLCPLPVSCRLWGELHTCK</sequence>